<proteinExistence type="predicted"/>
<dbReference type="GO" id="GO:0003677">
    <property type="term" value="F:DNA binding"/>
    <property type="evidence" value="ECO:0007669"/>
    <property type="project" value="UniProtKB-KW"/>
</dbReference>
<dbReference type="InterPro" id="IPR041607">
    <property type="entry name" value="HU-HIG"/>
</dbReference>
<evidence type="ECO:0000313" key="3">
    <source>
        <dbReference type="Proteomes" id="UP000056252"/>
    </source>
</evidence>
<dbReference type="Proteomes" id="UP000056252">
    <property type="component" value="Chromosome"/>
</dbReference>
<keyword evidence="2" id="KW-0238">DNA-binding</keyword>
<organism evidence="2 3">
    <name type="scientific">Hoylesella enoeca</name>
    <dbReference type="NCBI Taxonomy" id="76123"/>
    <lineage>
        <taxon>Bacteria</taxon>
        <taxon>Pseudomonadati</taxon>
        <taxon>Bacteroidota</taxon>
        <taxon>Bacteroidia</taxon>
        <taxon>Bacteroidales</taxon>
        <taxon>Prevotellaceae</taxon>
        <taxon>Hoylesella</taxon>
    </lineage>
</organism>
<sequence length="135" mass="15226">MDISLNEKTMGVGPLKGQKVFVASLVCQKEHIPFDRLCALMAEDSTVGEADVAAVFYKARKVLNFLCAQGYIVDAGPLGTFRPSIQSKVVKKAEDFKVSEHIKRAQMRFVPTRDFRDLKGVEYHKVPKQERKKKP</sequence>
<protein>
    <submittedName>
        <fullName evidence="2">DNA-binding protein</fullName>
    </submittedName>
</protein>
<gene>
    <name evidence="2" type="ORF">AS203_01385</name>
</gene>
<dbReference type="eggNOG" id="COG0776">
    <property type="taxonomic scope" value="Bacteria"/>
</dbReference>
<feature type="domain" description="HU" evidence="1">
    <location>
        <begin position="16"/>
        <end position="117"/>
    </location>
</feature>
<dbReference type="STRING" id="76123.AS203_01385"/>
<dbReference type="KEGG" id="peo:AS203_01385"/>
<keyword evidence="3" id="KW-1185">Reference proteome</keyword>
<dbReference type="RefSeq" id="WP_036888344.1">
    <property type="nucleotide sequence ID" value="NZ_CP013195.1"/>
</dbReference>
<name>A0A0S2KHW5_9BACT</name>
<evidence type="ECO:0000259" key="1">
    <source>
        <dbReference type="Pfam" id="PF18291"/>
    </source>
</evidence>
<dbReference type="OrthoDB" id="1122369at2"/>
<dbReference type="AlphaFoldDB" id="A0A0S2KHW5"/>
<reference evidence="3" key="1">
    <citation type="submission" date="2015-11" db="EMBL/GenBank/DDBJ databases">
        <authorList>
            <person name="Holder M.E."/>
            <person name="Ajami N.J."/>
            <person name="Petrosino J.F."/>
        </authorList>
    </citation>
    <scope>NUCLEOTIDE SEQUENCE [LARGE SCALE GENOMIC DNA]</scope>
    <source>
        <strain evidence="3">F0113</strain>
    </source>
</reference>
<dbReference type="Pfam" id="PF18291">
    <property type="entry name" value="HU-HIG"/>
    <property type="match status" value="1"/>
</dbReference>
<evidence type="ECO:0000313" key="2">
    <source>
        <dbReference type="EMBL" id="ALO47915.1"/>
    </source>
</evidence>
<accession>A0A0S2KHW5</accession>
<dbReference type="EMBL" id="CP013195">
    <property type="protein sequence ID" value="ALO47915.1"/>
    <property type="molecule type" value="Genomic_DNA"/>
</dbReference>